<dbReference type="Gene3D" id="2.120.10.30">
    <property type="entry name" value="TolB, C-terminal domain"/>
    <property type="match status" value="1"/>
</dbReference>
<dbReference type="OrthoDB" id="6106211at2759"/>
<keyword evidence="1" id="KW-0862">Zinc</keyword>
<keyword evidence="2" id="KW-0175">Coiled coil</keyword>
<dbReference type="InterPro" id="IPR000315">
    <property type="entry name" value="Znf_B-box"/>
</dbReference>
<dbReference type="EMBL" id="CACVKT020006665">
    <property type="protein sequence ID" value="CAC5403124.1"/>
    <property type="molecule type" value="Genomic_DNA"/>
</dbReference>
<keyword evidence="5" id="KW-1185">Reference proteome</keyword>
<dbReference type="AlphaFoldDB" id="A0A6J8D7Q5"/>
<gene>
    <name evidence="4" type="ORF">MCOR_37032</name>
</gene>
<evidence type="ECO:0000313" key="5">
    <source>
        <dbReference type="Proteomes" id="UP000507470"/>
    </source>
</evidence>
<evidence type="ECO:0000256" key="2">
    <source>
        <dbReference type="SAM" id="Coils"/>
    </source>
</evidence>
<dbReference type="PROSITE" id="PS50119">
    <property type="entry name" value="ZF_BBOX"/>
    <property type="match status" value="1"/>
</dbReference>
<evidence type="ECO:0000256" key="1">
    <source>
        <dbReference type="PROSITE-ProRule" id="PRU00024"/>
    </source>
</evidence>
<keyword evidence="1" id="KW-0863">Zinc-finger</keyword>
<dbReference type="SUPFAM" id="SSF101898">
    <property type="entry name" value="NHL repeat"/>
    <property type="match status" value="1"/>
</dbReference>
<dbReference type="InterPro" id="IPR047153">
    <property type="entry name" value="TRIM45/56/19-like"/>
</dbReference>
<dbReference type="SUPFAM" id="SSF57845">
    <property type="entry name" value="B-box zinc-binding domain"/>
    <property type="match status" value="1"/>
</dbReference>
<dbReference type="CDD" id="cd19756">
    <property type="entry name" value="Bbox2"/>
    <property type="match status" value="1"/>
</dbReference>
<proteinExistence type="predicted"/>
<dbReference type="GO" id="GO:0008270">
    <property type="term" value="F:zinc ion binding"/>
    <property type="evidence" value="ECO:0007669"/>
    <property type="project" value="UniProtKB-KW"/>
</dbReference>
<feature type="coiled-coil region" evidence="2">
    <location>
        <begin position="147"/>
        <end position="196"/>
    </location>
</feature>
<organism evidence="4 5">
    <name type="scientific">Mytilus coruscus</name>
    <name type="common">Sea mussel</name>
    <dbReference type="NCBI Taxonomy" id="42192"/>
    <lineage>
        <taxon>Eukaryota</taxon>
        <taxon>Metazoa</taxon>
        <taxon>Spiralia</taxon>
        <taxon>Lophotrochozoa</taxon>
        <taxon>Mollusca</taxon>
        <taxon>Bivalvia</taxon>
        <taxon>Autobranchia</taxon>
        <taxon>Pteriomorphia</taxon>
        <taxon>Mytilida</taxon>
        <taxon>Mytiloidea</taxon>
        <taxon>Mytilidae</taxon>
        <taxon>Mytilinae</taxon>
        <taxon>Mytilus</taxon>
    </lineage>
</organism>
<accession>A0A6J8D7Q5</accession>
<reference evidence="4 5" key="1">
    <citation type="submission" date="2020-06" db="EMBL/GenBank/DDBJ databases">
        <authorList>
            <person name="Li R."/>
            <person name="Bekaert M."/>
        </authorList>
    </citation>
    <scope>NUCLEOTIDE SEQUENCE [LARGE SCALE GENOMIC DNA]</scope>
    <source>
        <strain evidence="5">wild</strain>
    </source>
</reference>
<protein>
    <recommendedName>
        <fullName evidence="3">B box-type domain-containing protein</fullName>
    </recommendedName>
</protein>
<dbReference type="Gene3D" id="3.30.160.60">
    <property type="entry name" value="Classic Zinc Finger"/>
    <property type="match status" value="1"/>
</dbReference>
<dbReference type="PANTHER" id="PTHR25462">
    <property type="entry name" value="BONUS, ISOFORM C-RELATED"/>
    <property type="match status" value="1"/>
</dbReference>
<dbReference type="PANTHER" id="PTHR25462:SF296">
    <property type="entry name" value="MEIOTIC P26, ISOFORM F"/>
    <property type="match status" value="1"/>
</dbReference>
<keyword evidence="1" id="KW-0479">Metal-binding</keyword>
<dbReference type="InterPro" id="IPR011042">
    <property type="entry name" value="6-blade_b-propeller_TolB-like"/>
</dbReference>
<dbReference type="Proteomes" id="UP000507470">
    <property type="component" value="Unassembled WGS sequence"/>
</dbReference>
<evidence type="ECO:0000259" key="3">
    <source>
        <dbReference type="PROSITE" id="PS50119"/>
    </source>
</evidence>
<evidence type="ECO:0000313" key="4">
    <source>
        <dbReference type="EMBL" id="CAC5403124.1"/>
    </source>
</evidence>
<feature type="domain" description="B box-type" evidence="3">
    <location>
        <begin position="67"/>
        <end position="107"/>
    </location>
</feature>
<sequence length="541" mass="60905">MSGSFQEFAISCQGCPEQNPIKGRCLICNLFMCMNCCMLHQVNELNLYNQHKIVDIEITGSTDQRYDSIVNCELHRQRGCGFCKQCEDVVCTMCVSQPHRDHHIIDMDSGCTFSLYKLKARSSKYQEIIVDMFRHQNTLGSMKQSGYSKLETEVQNIQRQGKTLKDAIDAHTNKLLLELGKKWEAMKNDIEEEEKKTNKYGIELEARNNNLTNIVDSKNKSAVFEAARAEMSFDLRIDLQTEFDSLPEFNPGKVTECGIESLYGIVKHVEEQNIPTSISLSVLESYKSKLPSIDNIACCPDGSILINAEKSYAFEGELHHVKLFNGSLQKIHEFVVNFKSMALMPSGDLLLSTEDTVLRTLSAENKLEESKYSVAPLKTTAALHITSDGKIIVSATEYCLYELGKKKIIVMNLNGEHIKTYSVDNNKKPLFEYDSTPFKVTSDKSRNIYVIDKQKFPHLYNGKLVILSGDDGDEVKCIYKGLESSVRGKFTPTDLVVTESSRVILCDAANLTLHILNTSGQCLSTQSLFKLSIKRTPNVLP</sequence>
<name>A0A6J8D7Q5_MYTCO</name>